<reference evidence="1" key="1">
    <citation type="journal article" date="2020" name="Cell">
        <title>Large-Scale Comparative Analyses of Tick Genomes Elucidate Their Genetic Diversity and Vector Capacities.</title>
        <authorList>
            <consortium name="Tick Genome and Microbiome Consortium (TIGMIC)"/>
            <person name="Jia N."/>
            <person name="Wang J."/>
            <person name="Shi W."/>
            <person name="Du L."/>
            <person name="Sun Y."/>
            <person name="Zhan W."/>
            <person name="Jiang J.F."/>
            <person name="Wang Q."/>
            <person name="Zhang B."/>
            <person name="Ji P."/>
            <person name="Bell-Sakyi L."/>
            <person name="Cui X.M."/>
            <person name="Yuan T.T."/>
            <person name="Jiang B.G."/>
            <person name="Yang W.F."/>
            <person name="Lam T.T."/>
            <person name="Chang Q.C."/>
            <person name="Ding S.J."/>
            <person name="Wang X.J."/>
            <person name="Zhu J.G."/>
            <person name="Ruan X.D."/>
            <person name="Zhao L."/>
            <person name="Wei J.T."/>
            <person name="Ye R.Z."/>
            <person name="Que T.C."/>
            <person name="Du C.H."/>
            <person name="Zhou Y.H."/>
            <person name="Cheng J.X."/>
            <person name="Dai P.F."/>
            <person name="Guo W.B."/>
            <person name="Han X.H."/>
            <person name="Huang E.J."/>
            <person name="Li L.F."/>
            <person name="Wei W."/>
            <person name="Gao Y.C."/>
            <person name="Liu J.Z."/>
            <person name="Shao H.Z."/>
            <person name="Wang X."/>
            <person name="Wang C.C."/>
            <person name="Yang T.C."/>
            <person name="Huo Q.B."/>
            <person name="Li W."/>
            <person name="Chen H.Y."/>
            <person name="Chen S.E."/>
            <person name="Zhou L.G."/>
            <person name="Ni X.B."/>
            <person name="Tian J.H."/>
            <person name="Sheng Y."/>
            <person name="Liu T."/>
            <person name="Pan Y.S."/>
            <person name="Xia L.Y."/>
            <person name="Li J."/>
            <person name="Zhao F."/>
            <person name="Cao W.C."/>
        </authorList>
    </citation>
    <scope>NUCLEOTIDE SEQUENCE</scope>
    <source>
        <strain evidence="1">Rmic-2018</strain>
    </source>
</reference>
<proteinExistence type="predicted"/>
<comment type="caution">
    <text evidence="1">The sequence shown here is derived from an EMBL/GenBank/DDBJ whole genome shotgun (WGS) entry which is preliminary data.</text>
</comment>
<dbReference type="AlphaFoldDB" id="A0A9J6CX73"/>
<organism evidence="1 2">
    <name type="scientific">Rhipicephalus microplus</name>
    <name type="common">Cattle tick</name>
    <name type="synonym">Boophilus microplus</name>
    <dbReference type="NCBI Taxonomy" id="6941"/>
    <lineage>
        <taxon>Eukaryota</taxon>
        <taxon>Metazoa</taxon>
        <taxon>Ecdysozoa</taxon>
        <taxon>Arthropoda</taxon>
        <taxon>Chelicerata</taxon>
        <taxon>Arachnida</taxon>
        <taxon>Acari</taxon>
        <taxon>Parasitiformes</taxon>
        <taxon>Ixodida</taxon>
        <taxon>Ixodoidea</taxon>
        <taxon>Ixodidae</taxon>
        <taxon>Rhipicephalinae</taxon>
        <taxon>Rhipicephalus</taxon>
        <taxon>Boophilus</taxon>
    </lineage>
</organism>
<dbReference type="VEuPathDB" id="VectorBase:LOC119186224"/>
<accession>A0A9J6CX73</accession>
<dbReference type="EMBL" id="JABSTU010005232">
    <property type="protein sequence ID" value="KAH7948593.1"/>
    <property type="molecule type" value="Genomic_DNA"/>
</dbReference>
<gene>
    <name evidence="1" type="ORF">HPB51_028478</name>
</gene>
<evidence type="ECO:0000313" key="1">
    <source>
        <dbReference type="EMBL" id="KAH7948593.1"/>
    </source>
</evidence>
<reference evidence="1" key="2">
    <citation type="submission" date="2021-09" db="EMBL/GenBank/DDBJ databases">
        <authorList>
            <person name="Jia N."/>
            <person name="Wang J."/>
            <person name="Shi W."/>
            <person name="Du L."/>
            <person name="Sun Y."/>
            <person name="Zhan W."/>
            <person name="Jiang J."/>
            <person name="Wang Q."/>
            <person name="Zhang B."/>
            <person name="Ji P."/>
            <person name="Sakyi L.B."/>
            <person name="Cui X."/>
            <person name="Yuan T."/>
            <person name="Jiang B."/>
            <person name="Yang W."/>
            <person name="Lam T.T.-Y."/>
            <person name="Chang Q."/>
            <person name="Ding S."/>
            <person name="Wang X."/>
            <person name="Zhu J."/>
            <person name="Ruan X."/>
            <person name="Zhao L."/>
            <person name="Wei J."/>
            <person name="Que T."/>
            <person name="Du C."/>
            <person name="Cheng J."/>
            <person name="Dai P."/>
            <person name="Han X."/>
            <person name="Huang E."/>
            <person name="Gao Y."/>
            <person name="Liu J."/>
            <person name="Shao H."/>
            <person name="Ye R."/>
            <person name="Li L."/>
            <person name="Wei W."/>
            <person name="Wang X."/>
            <person name="Wang C."/>
            <person name="Huo Q."/>
            <person name="Li W."/>
            <person name="Guo W."/>
            <person name="Chen H."/>
            <person name="Chen S."/>
            <person name="Zhou L."/>
            <person name="Zhou L."/>
            <person name="Ni X."/>
            <person name="Tian J."/>
            <person name="Zhou Y."/>
            <person name="Sheng Y."/>
            <person name="Liu T."/>
            <person name="Pan Y."/>
            <person name="Xia L."/>
            <person name="Li J."/>
            <person name="Zhao F."/>
            <person name="Cao W."/>
        </authorList>
    </citation>
    <scope>NUCLEOTIDE SEQUENCE</scope>
    <source>
        <strain evidence="1">Rmic-2018</strain>
        <tissue evidence="1">Larvae</tissue>
    </source>
</reference>
<evidence type="ECO:0000313" key="2">
    <source>
        <dbReference type="Proteomes" id="UP000821866"/>
    </source>
</evidence>
<dbReference type="Gene3D" id="3.40.50.720">
    <property type="entry name" value="NAD(P)-binding Rossmann-like Domain"/>
    <property type="match status" value="1"/>
</dbReference>
<sequence length="152" mass="16984">MIASVTELCEIGTPTTYVSRLPCLRDSTQTSNRSDILVWSNTCASERLTSEKWRERFPIRGSDACQEQTVLSVRDGRMSASRELDIVLFGATGVTGTYVLQELHRSCEGLRWGVAGRDADKLRRTLRTAASDLDLKGGRLVLRRASQTRLFC</sequence>
<protein>
    <submittedName>
        <fullName evidence="1">Uncharacterized protein</fullName>
    </submittedName>
</protein>
<name>A0A9J6CX73_RHIMP</name>
<keyword evidence="2" id="KW-1185">Reference proteome</keyword>
<dbReference type="Proteomes" id="UP000821866">
    <property type="component" value="Unassembled WGS sequence"/>
</dbReference>